<evidence type="ECO:0000256" key="5">
    <source>
        <dbReference type="ARBA" id="ARBA00022475"/>
    </source>
</evidence>
<dbReference type="InterPro" id="IPR003593">
    <property type="entry name" value="AAA+_ATPase"/>
</dbReference>
<dbReference type="GO" id="GO:0006865">
    <property type="term" value="P:amino acid transport"/>
    <property type="evidence" value="ECO:0007669"/>
    <property type="project" value="UniProtKB-KW"/>
</dbReference>
<keyword evidence="5" id="KW-1003">Cell membrane</keyword>
<reference evidence="13" key="1">
    <citation type="journal article" date="2020" name="MBio">
        <title>Horizontal gene transfer to a defensive symbiont with a reduced genome amongst a multipartite beetle microbiome.</title>
        <authorList>
            <person name="Waterworth S.C."/>
            <person name="Florez L.V."/>
            <person name="Rees E.R."/>
            <person name="Hertweck C."/>
            <person name="Kaltenpoth M."/>
            <person name="Kwan J.C."/>
        </authorList>
    </citation>
    <scope>NUCLEOTIDE SEQUENCE [LARGE SCALE GENOMIC DNA]</scope>
</reference>
<dbReference type="PROSITE" id="PS00211">
    <property type="entry name" value="ABC_TRANSPORTER_1"/>
    <property type="match status" value="1"/>
</dbReference>
<keyword evidence="10" id="KW-0472">Membrane</keyword>
<evidence type="ECO:0000256" key="10">
    <source>
        <dbReference type="ARBA" id="ARBA00023136"/>
    </source>
</evidence>
<protein>
    <recommendedName>
        <fullName evidence="3">Cell division ATP-binding protein FtsE</fullName>
    </recommendedName>
</protein>
<comment type="caution">
    <text evidence="12">The sequence shown here is derived from an EMBL/GenBank/DDBJ whole genome shotgun (WGS) entry which is preliminary data.</text>
</comment>
<proteinExistence type="inferred from homology"/>
<comment type="similarity">
    <text evidence="2">Belongs to the ABC transporter superfamily.</text>
</comment>
<dbReference type="FunFam" id="3.40.50.300:FF:000056">
    <property type="entry name" value="Cell division ATP-binding protein FtsE"/>
    <property type="match status" value="1"/>
</dbReference>
<gene>
    <name evidence="12" type="primary">metN_2</name>
    <name evidence="12" type="ORF">GAK30_01970</name>
</gene>
<dbReference type="PANTHER" id="PTHR43166:SF30">
    <property type="entry name" value="METHIONINE IMPORT ATP-BINDING PROTEIN METN"/>
    <property type="match status" value="1"/>
</dbReference>
<evidence type="ECO:0000256" key="3">
    <source>
        <dbReference type="ARBA" id="ARBA00020019"/>
    </source>
</evidence>
<keyword evidence="7 12" id="KW-0067">ATP-binding</keyword>
<feature type="domain" description="ABC transporter" evidence="11">
    <location>
        <begin position="12"/>
        <end position="253"/>
    </location>
</feature>
<dbReference type="GO" id="GO:0005886">
    <property type="term" value="C:plasma membrane"/>
    <property type="evidence" value="ECO:0007669"/>
    <property type="project" value="UniProtKB-ARBA"/>
</dbReference>
<accession>A0A7V8JQ49</accession>
<dbReference type="PROSITE" id="PS50893">
    <property type="entry name" value="ABC_TRANSPORTER_2"/>
    <property type="match status" value="1"/>
</dbReference>
<evidence type="ECO:0000256" key="9">
    <source>
        <dbReference type="ARBA" id="ARBA00022970"/>
    </source>
</evidence>
<evidence type="ECO:0000256" key="1">
    <source>
        <dbReference type="ARBA" id="ARBA00002579"/>
    </source>
</evidence>
<evidence type="ECO:0000256" key="2">
    <source>
        <dbReference type="ARBA" id="ARBA00005417"/>
    </source>
</evidence>
<evidence type="ECO:0000313" key="12">
    <source>
        <dbReference type="EMBL" id="KAF1021207.1"/>
    </source>
</evidence>
<evidence type="ECO:0000256" key="4">
    <source>
        <dbReference type="ARBA" id="ARBA00022448"/>
    </source>
</evidence>
<dbReference type="InterPro" id="IPR003439">
    <property type="entry name" value="ABC_transporter-like_ATP-bd"/>
</dbReference>
<dbReference type="SUPFAM" id="SSF52540">
    <property type="entry name" value="P-loop containing nucleoside triphosphate hydrolases"/>
    <property type="match status" value="1"/>
</dbReference>
<organism evidence="12 13">
    <name type="scientific">Paracidovorax wautersii</name>
    <dbReference type="NCBI Taxonomy" id="1177982"/>
    <lineage>
        <taxon>Bacteria</taxon>
        <taxon>Pseudomonadati</taxon>
        <taxon>Pseudomonadota</taxon>
        <taxon>Betaproteobacteria</taxon>
        <taxon>Burkholderiales</taxon>
        <taxon>Comamonadaceae</taxon>
        <taxon>Paracidovorax</taxon>
    </lineage>
</organism>
<keyword evidence="4" id="KW-0813">Transport</keyword>
<dbReference type="InterPro" id="IPR017871">
    <property type="entry name" value="ABC_transporter-like_CS"/>
</dbReference>
<keyword evidence="9" id="KW-0029">Amino-acid transport</keyword>
<dbReference type="Proteomes" id="UP000461670">
    <property type="component" value="Unassembled WGS sequence"/>
</dbReference>
<evidence type="ECO:0000259" key="11">
    <source>
        <dbReference type="PROSITE" id="PS50893"/>
    </source>
</evidence>
<dbReference type="PANTHER" id="PTHR43166">
    <property type="entry name" value="AMINO ACID IMPORT ATP-BINDING PROTEIN"/>
    <property type="match status" value="1"/>
</dbReference>
<sequence length="280" mass="30280">MSSSTSSSTALIQLDAVSKTFALPDGRTFDAVKSVSLDIEAGHVFGLIGKSGAGKSTLLRLINLLERPDAGHVRVDGRDLTALSKRELRETRQGIGMIFQQFNLLQNATVFDNVAFPLKLHGNRGQAEIVKRVNECLAIVGLTDKIHSYPAQLSGGQKQRVAIARALASRPKVLLCDEPTSALDTETTRSVLQTLREINDKLGVTIVIVTHELSVVHALCDRVAIVEDGRIAEQFDVADFETPRVSALGQELAQEQVREDVLKEHAARIEAAASAARKAA</sequence>
<dbReference type="GO" id="GO:0016887">
    <property type="term" value="F:ATP hydrolysis activity"/>
    <property type="evidence" value="ECO:0007669"/>
    <property type="project" value="InterPro"/>
</dbReference>
<dbReference type="Gene3D" id="3.40.50.300">
    <property type="entry name" value="P-loop containing nucleotide triphosphate hydrolases"/>
    <property type="match status" value="1"/>
</dbReference>
<keyword evidence="8" id="KW-1278">Translocase</keyword>
<name>A0A7V8JQ49_9BURK</name>
<comment type="function">
    <text evidence="1">Part of the ABC transporter FtsEX involved in cellular division. Important for assembly or stability of the septal ring.</text>
</comment>
<evidence type="ECO:0000256" key="7">
    <source>
        <dbReference type="ARBA" id="ARBA00022840"/>
    </source>
</evidence>
<evidence type="ECO:0000313" key="13">
    <source>
        <dbReference type="Proteomes" id="UP000461670"/>
    </source>
</evidence>
<dbReference type="EMBL" id="WNDQ01000024">
    <property type="protein sequence ID" value="KAF1021207.1"/>
    <property type="molecule type" value="Genomic_DNA"/>
</dbReference>
<dbReference type="GO" id="GO:0005524">
    <property type="term" value="F:ATP binding"/>
    <property type="evidence" value="ECO:0007669"/>
    <property type="project" value="UniProtKB-KW"/>
</dbReference>
<dbReference type="Pfam" id="PF00005">
    <property type="entry name" value="ABC_tran"/>
    <property type="match status" value="1"/>
</dbReference>
<dbReference type="SMART" id="SM00382">
    <property type="entry name" value="AAA"/>
    <property type="match status" value="1"/>
</dbReference>
<dbReference type="InterPro" id="IPR027417">
    <property type="entry name" value="P-loop_NTPase"/>
</dbReference>
<evidence type="ECO:0000256" key="6">
    <source>
        <dbReference type="ARBA" id="ARBA00022741"/>
    </source>
</evidence>
<keyword evidence="6" id="KW-0547">Nucleotide-binding</keyword>
<evidence type="ECO:0000256" key="8">
    <source>
        <dbReference type="ARBA" id="ARBA00022967"/>
    </source>
</evidence>
<dbReference type="AlphaFoldDB" id="A0A7V8JQ49"/>
<dbReference type="InterPro" id="IPR050086">
    <property type="entry name" value="MetN_ABC_transporter-like"/>
</dbReference>